<dbReference type="InterPro" id="IPR000209">
    <property type="entry name" value="Peptidase_S8/S53_dom"/>
</dbReference>
<feature type="domain" description="Peptidase S8/S53" evidence="9">
    <location>
        <begin position="380"/>
        <end position="629"/>
    </location>
</feature>
<feature type="active site" description="Charge relay system" evidence="5">
    <location>
        <position position="421"/>
    </location>
</feature>
<dbReference type="PANTHER" id="PTHR43806:SF7">
    <property type="entry name" value="MEMBRANE-BOUND TRANSCRIPTION FACTOR SITE-1 PROTEASE"/>
    <property type="match status" value="1"/>
</dbReference>
<keyword evidence="8" id="KW-1133">Transmembrane helix</keyword>
<feature type="region of interest" description="Disordered" evidence="7">
    <location>
        <begin position="117"/>
        <end position="137"/>
    </location>
</feature>
<dbReference type="InterPro" id="IPR057060">
    <property type="entry name" value="MBTPS1_3rd"/>
</dbReference>
<dbReference type="PRINTS" id="PR00723">
    <property type="entry name" value="SUBTILISIN"/>
</dbReference>
<dbReference type="RefSeq" id="XP_004357523.1">
    <property type="nucleotide sequence ID" value="XM_004357466.1"/>
</dbReference>
<dbReference type="Pfam" id="PF23001">
    <property type="entry name" value="MBTP1_N"/>
    <property type="match status" value="1"/>
</dbReference>
<dbReference type="Pfam" id="PF23090">
    <property type="entry name" value="MBTPS1_4th"/>
    <property type="match status" value="1"/>
</dbReference>
<feature type="region of interest" description="Disordered" evidence="7">
    <location>
        <begin position="1029"/>
        <end position="1065"/>
    </location>
</feature>
<proteinExistence type="inferred from homology"/>
<feature type="region of interest" description="Disordered" evidence="7">
    <location>
        <begin position="247"/>
        <end position="271"/>
    </location>
</feature>
<keyword evidence="4 5" id="KW-0720">Serine protease</keyword>
<feature type="compositionally biased region" description="Low complexity" evidence="7">
    <location>
        <begin position="307"/>
        <end position="322"/>
    </location>
</feature>
<dbReference type="PROSITE" id="PS00138">
    <property type="entry name" value="SUBTILASE_SER"/>
    <property type="match status" value="1"/>
</dbReference>
<evidence type="ECO:0000259" key="12">
    <source>
        <dbReference type="Pfam" id="PF23094"/>
    </source>
</evidence>
<dbReference type="PROSITE" id="PS51892">
    <property type="entry name" value="SUBTILASE"/>
    <property type="match status" value="1"/>
</dbReference>
<dbReference type="InterPro" id="IPR055143">
    <property type="entry name" value="MBTP1_N"/>
</dbReference>
<dbReference type="STRING" id="1054147.F4PYI6"/>
<evidence type="ECO:0000256" key="2">
    <source>
        <dbReference type="ARBA" id="ARBA00022670"/>
    </source>
</evidence>
<evidence type="ECO:0000256" key="5">
    <source>
        <dbReference type="PROSITE-ProRule" id="PRU01240"/>
    </source>
</evidence>
<comment type="similarity">
    <text evidence="1 5">Belongs to the peptidase S8 family.</text>
</comment>
<keyword evidence="2 5" id="KW-0645">Protease</keyword>
<protein>
    <submittedName>
        <fullName evidence="13">Membrane-bound transcription factor peptidase</fullName>
    </submittedName>
</protein>
<feature type="transmembrane region" description="Helical" evidence="8">
    <location>
        <begin position="1239"/>
        <end position="1260"/>
    </location>
</feature>
<dbReference type="InterPro" id="IPR036852">
    <property type="entry name" value="Peptidase_S8/S53_dom_sf"/>
</dbReference>
<evidence type="ECO:0000313" key="13">
    <source>
        <dbReference type="EMBL" id="EGG19252.1"/>
    </source>
</evidence>
<evidence type="ECO:0000259" key="9">
    <source>
        <dbReference type="Pfam" id="PF00082"/>
    </source>
</evidence>
<keyword evidence="14" id="KW-1185">Reference proteome</keyword>
<sequence>MLKVRHRQWRSIPPQSLRLLQYNNNNNNKTNTIYHSNSTTITTTRLLLLLYLLICISYIYNPNSHIAFASSTNATTTTTTECSSNINNNSTTNHYSNNIEFHQSHLNFITALSSATTTNSNEQRRSSSSTTTTTTTSYDDQQQQQYIIMFKEYYDQDKHLSLLKSIFKNSNNNKSDRLYQLKWKYIKRVNGASHLPSDFALVSFHLRHTHNNQRFIDNTIISLMIDDIVKNHLDIIKYIFPDRIIKGGQSQSNDNNPETTTTTTHQHQLFGMTSRTLLKTQQEIETTNENSNDNQEEEEEEEEEETTSSSLNPTTSSSSTSNILHFKNGRINDKMIKDQPYQTAGPRYPSRRELFDASDKHVLVSDLIGATTLWEMGYTGTGTRIGIFDSGFLSTLSGSFGQSVEVQDFTGEGQDQDKIGHGTAVTSIIGCLLDRKCHGIASGATLDMYKVFTQNAESRTSWFIDGFNLAISKQTNIINLSVGGKDYLDKPFIDKIKELHSLGIIIVSASGNDGPNFGTHSNPADQLEVIGVGSITENLDIAKFSSRGFTNWELQDGHGRFKPDLVTYGERVYALQMSSGELECKERSGTSFSAPIVSGAIALLLSSLTDAQRKLATPSLVKQVLIESSHVLKIRGGSKKLSLLEQGGGVLDVVNAHRILSKRLSSKKEADRKKFTVHPPAISFGSEECPYFWPYCAQPLYYGALPTVVNVSLYGSETKTYKVKSVEWLPDNTAYNPVGIDSSHAEMVGATGHIGLHIFVHTAVRSDTNITGQVEIHIEGVPKFSISIRVPVIVTPPRQQRILWDQFHNMKYPQGYFPSDHILYDYDSQSLLELFDWAPDHPHSNFKGLFERLRARGYYMEISTKPLTCFDARNYGTLLIVDPEEEFHPIEAKKLEEDISSRGLNVIVVGDWHNHDMLRRFTIDDAGTIWKPVTGGANVPAINDLLFPYGILLGDTVYDGAITIGDNQTYYSSGSHIIGFPHQNSVLVYAKLNDQSHYIMTNEKRSKNIPILGFHTPPVMEIDKTLQGSATFDEQQDSGEHWDTVNSQQSSQSQSSQSQLSDASDENDALAGTIAVFGDSSCLDQSTFCFDGNCNTNGHASRPNCFWMIEKIFEVIHHGGDPHKVFHGATGVLVEDMYPTEHDPNSGGIIFLPERFNIADLANQSRIIPDGSADTMISCPSHPQIKNPTYRISLYGTMSHIKLSPHVQSYAAVEWKDRVIPQRVILDRAEQAQYPDRILYYYAIPYFFVIIIFLLLIISLTQSRRKKQQLQQLLQQQQQQQQKSKKIYPIV</sequence>
<dbReference type="GeneID" id="14871440"/>
<dbReference type="PANTHER" id="PTHR43806">
    <property type="entry name" value="PEPTIDASE S8"/>
    <property type="match status" value="1"/>
</dbReference>
<feature type="active site" description="Charge relay system" evidence="5">
    <location>
        <position position="591"/>
    </location>
</feature>
<keyword evidence="8" id="KW-0472">Membrane</keyword>
<evidence type="ECO:0000256" key="7">
    <source>
        <dbReference type="SAM" id="MobiDB-lite"/>
    </source>
</evidence>
<dbReference type="GO" id="GO:0004252">
    <property type="term" value="F:serine-type endopeptidase activity"/>
    <property type="evidence" value="ECO:0007669"/>
    <property type="project" value="UniProtKB-UniRule"/>
</dbReference>
<dbReference type="SUPFAM" id="SSF52743">
    <property type="entry name" value="Subtilisin-like"/>
    <property type="match status" value="1"/>
</dbReference>
<dbReference type="Pfam" id="PF00082">
    <property type="entry name" value="Peptidase_S8"/>
    <property type="match status" value="1"/>
</dbReference>
<keyword evidence="3 5" id="KW-0378">Hydrolase</keyword>
<name>F4PYI6_CACFS</name>
<dbReference type="InterPro" id="IPR057032">
    <property type="entry name" value="MBTPS1_4th"/>
</dbReference>
<gene>
    <name evidence="13" type="primary">mbtps1</name>
    <name evidence="13" type="ORF">DFA_02038</name>
</gene>
<feature type="active site" description="Charge relay system" evidence="5">
    <location>
        <position position="389"/>
    </location>
</feature>
<feature type="region of interest" description="Disordered" evidence="7">
    <location>
        <begin position="284"/>
        <end position="329"/>
    </location>
</feature>
<dbReference type="EMBL" id="GL883015">
    <property type="protein sequence ID" value="EGG19252.1"/>
    <property type="molecule type" value="Genomic_DNA"/>
</dbReference>
<feature type="compositionally biased region" description="Low complexity" evidence="7">
    <location>
        <begin position="1047"/>
        <end position="1059"/>
    </location>
</feature>
<evidence type="ECO:0000259" key="10">
    <source>
        <dbReference type="Pfam" id="PF23001"/>
    </source>
</evidence>
<evidence type="ECO:0000313" key="14">
    <source>
        <dbReference type="Proteomes" id="UP000007797"/>
    </source>
</evidence>
<feature type="domain" description="MBTPS1 third" evidence="12">
    <location>
        <begin position="681"/>
        <end position="783"/>
    </location>
</feature>
<dbReference type="InterPro" id="IPR023828">
    <property type="entry name" value="Peptidase_S8_Ser-AS"/>
</dbReference>
<dbReference type="Gene3D" id="3.40.50.200">
    <property type="entry name" value="Peptidase S8/S53 domain"/>
    <property type="match status" value="1"/>
</dbReference>
<feature type="domain" description="Membrane-bound transcription factor site-1 protease-like N-terminal" evidence="10">
    <location>
        <begin position="143"/>
        <end position="210"/>
    </location>
</feature>
<dbReference type="InterPro" id="IPR050131">
    <property type="entry name" value="Peptidase_S8_subtilisin-like"/>
</dbReference>
<evidence type="ECO:0000256" key="6">
    <source>
        <dbReference type="SAM" id="Coils"/>
    </source>
</evidence>
<organism evidence="13 14">
    <name type="scientific">Cavenderia fasciculata</name>
    <name type="common">Slime mold</name>
    <name type="synonym">Dictyostelium fasciculatum</name>
    <dbReference type="NCBI Taxonomy" id="261658"/>
    <lineage>
        <taxon>Eukaryota</taxon>
        <taxon>Amoebozoa</taxon>
        <taxon>Evosea</taxon>
        <taxon>Eumycetozoa</taxon>
        <taxon>Dictyostelia</taxon>
        <taxon>Acytosteliales</taxon>
        <taxon>Cavenderiaceae</taxon>
        <taxon>Cavenderia</taxon>
    </lineage>
</organism>
<dbReference type="GO" id="GO:0006508">
    <property type="term" value="P:proteolysis"/>
    <property type="evidence" value="ECO:0007669"/>
    <property type="project" value="UniProtKB-KW"/>
</dbReference>
<feature type="transmembrane region" description="Helical" evidence="8">
    <location>
        <begin position="43"/>
        <end position="60"/>
    </location>
</feature>
<evidence type="ECO:0000256" key="3">
    <source>
        <dbReference type="ARBA" id="ARBA00022801"/>
    </source>
</evidence>
<reference evidence="14" key="1">
    <citation type="journal article" date="2011" name="Genome Res.">
        <title>Phylogeny-wide analysis of social amoeba genomes highlights ancient origins for complex intercellular communication.</title>
        <authorList>
            <person name="Heidel A.J."/>
            <person name="Lawal H.M."/>
            <person name="Felder M."/>
            <person name="Schilde C."/>
            <person name="Helps N.R."/>
            <person name="Tunggal B."/>
            <person name="Rivero F."/>
            <person name="John U."/>
            <person name="Schleicher M."/>
            <person name="Eichinger L."/>
            <person name="Platzer M."/>
            <person name="Noegel A.A."/>
            <person name="Schaap P."/>
            <person name="Gloeckner G."/>
        </authorList>
    </citation>
    <scope>NUCLEOTIDE SEQUENCE [LARGE SCALE GENOMIC DNA]</scope>
    <source>
        <strain evidence="14">SH3</strain>
    </source>
</reference>
<feature type="compositionally biased region" description="Acidic residues" evidence="7">
    <location>
        <begin position="294"/>
        <end position="306"/>
    </location>
</feature>
<dbReference type="GO" id="GO:0005794">
    <property type="term" value="C:Golgi apparatus"/>
    <property type="evidence" value="ECO:0007669"/>
    <property type="project" value="TreeGrafter"/>
</dbReference>
<dbReference type="InterPro" id="IPR015500">
    <property type="entry name" value="Peptidase_S8_subtilisin-rel"/>
</dbReference>
<dbReference type="Proteomes" id="UP000007797">
    <property type="component" value="Unassembled WGS sequence"/>
</dbReference>
<feature type="compositionally biased region" description="Polar residues" evidence="7">
    <location>
        <begin position="248"/>
        <end position="258"/>
    </location>
</feature>
<keyword evidence="8" id="KW-0812">Transmembrane</keyword>
<feature type="coiled-coil region" evidence="6">
    <location>
        <begin position="1260"/>
        <end position="1287"/>
    </location>
</feature>
<dbReference type="OrthoDB" id="1740355at2759"/>
<evidence type="ECO:0000256" key="1">
    <source>
        <dbReference type="ARBA" id="ARBA00011073"/>
    </source>
</evidence>
<evidence type="ECO:0000256" key="4">
    <source>
        <dbReference type="ARBA" id="ARBA00022825"/>
    </source>
</evidence>
<accession>F4PYI6</accession>
<dbReference type="Pfam" id="PF23094">
    <property type="entry name" value="MBTPS1_3rd"/>
    <property type="match status" value="1"/>
</dbReference>
<feature type="domain" description="MBTPS1 fourth" evidence="11">
    <location>
        <begin position="796"/>
        <end position="1117"/>
    </location>
</feature>
<evidence type="ECO:0000256" key="8">
    <source>
        <dbReference type="SAM" id="Phobius"/>
    </source>
</evidence>
<dbReference type="KEGG" id="dfa:DFA_02038"/>
<evidence type="ECO:0000259" key="11">
    <source>
        <dbReference type="Pfam" id="PF23090"/>
    </source>
</evidence>
<keyword evidence="6" id="KW-0175">Coiled coil</keyword>